<proteinExistence type="predicted"/>
<dbReference type="InterPro" id="IPR036709">
    <property type="entry name" value="Autotransporte_beta_dom_sf"/>
</dbReference>
<dbReference type="PROSITE" id="PS51208">
    <property type="entry name" value="AUTOTRANSPORTER"/>
    <property type="match status" value="1"/>
</dbReference>
<evidence type="ECO:0000313" key="3">
    <source>
        <dbReference type="Proteomes" id="UP000609651"/>
    </source>
</evidence>
<comment type="caution">
    <text evidence="2">The sequence shown here is derived from an EMBL/GenBank/DDBJ whole genome shotgun (WGS) entry which is preliminary data.</text>
</comment>
<evidence type="ECO:0000313" key="2">
    <source>
        <dbReference type="EMBL" id="NNJ27412.1"/>
    </source>
</evidence>
<organism evidence="2 3">
    <name type="scientific">Alienimonas chondri</name>
    <dbReference type="NCBI Taxonomy" id="2681879"/>
    <lineage>
        <taxon>Bacteria</taxon>
        <taxon>Pseudomonadati</taxon>
        <taxon>Planctomycetota</taxon>
        <taxon>Planctomycetia</taxon>
        <taxon>Planctomycetales</taxon>
        <taxon>Planctomycetaceae</taxon>
        <taxon>Alienimonas</taxon>
    </lineage>
</organism>
<accession>A0ABX1VHV1</accession>
<feature type="domain" description="Autotransporter" evidence="1">
    <location>
        <begin position="769"/>
        <end position="1055"/>
    </location>
</feature>
<reference evidence="2 3" key="1">
    <citation type="journal article" date="2020" name="Syst. Appl. Microbiol.">
        <title>Alienimonas chondri sp. nov., a novel planctomycete isolated from the biofilm of the red alga Chondrus crispus.</title>
        <authorList>
            <person name="Vitorino I."/>
            <person name="Albuquerque L."/>
            <person name="Wiegand S."/>
            <person name="Kallscheuer N."/>
            <person name="da Costa M.S."/>
            <person name="Lobo-da-Cunha A."/>
            <person name="Jogler C."/>
            <person name="Lage O.M."/>
        </authorList>
    </citation>
    <scope>NUCLEOTIDE SEQUENCE [LARGE SCALE GENOMIC DNA]</scope>
    <source>
        <strain evidence="2 3">LzC2</strain>
    </source>
</reference>
<dbReference type="RefSeq" id="WP_171189316.1">
    <property type="nucleotide sequence ID" value="NZ_WTPX01000150.1"/>
</dbReference>
<sequence>MPRSLASRSLTSCCRSSRGREERRLRRALPWLPAAAFALGALPAVAVAQDRTINAATTVNAEENAAQDTAVAAPGTVTVTGTGWLKAEDFVTSENVTIDVGGLLSTQTGGAAAPAPFSGLGNYTLAGGTTTVEGELFVGSNRDLSGAGIVRPTAPADRPAGTLAVDTGAVIAQLGGTMTANMLALTRDGDATVDGAGSTLALSGAATVDGAGSLLRVSNGGAFDGTTLALTDGGGAFSFDAGSTFTLAGDAAVDGVGSLLTAQFGGAFDGTALALTNGGGASVWDVGSTFTLTGGAAVDGANSDLNVLNGGVFNGATLALANNGDAVISGGGSTMTLTGAATADGAGSVLSTRSGGVFNGTTLALTNEGDAFINGLGAAAGTTTFTLTGAAAVDGEGSFLSTQNGGVFSGTTLALTGGGDALTSDGGSTTTLSGAAAVDGAGSVLETRFGGTFNGTTLALTNGGVAASFGAGSTKTLTGAVTVDGAGSQLAAQSGGAVNAASAMQSGGLIDVQSGSTMTFANDVTVDGGETRVNGTLTAANLLINNGGTLTGAGTIVGDLAMNGRLAPGNSPGVLNVTGNFASGPGMIYDLELQAAASPVAGTDFDQTAVTGTATVNGGTVNVQPFGNSAYRAGMQYAFLTADGGLTVVNPVTVNESLANVRFIQQIGATEYALIAARDQSFAQAGATFNTRQVGAGLDAVRNDPALADLRNAIDTLADPVDVDRALNQLSGEIYGTQLTALNRSSLQFLDVVGGQGGAYPLACGACNLNGPGLEGWIEGYGASGRIDGDGNAFDAQTGSAGAAVGLTRNFGGPGACVSVGAFYGFESLTTQVSAANSTVTDKVVRAGGSVKSVMGPTYARLSGFGGVAFGDALRSVSIDSDVLPFADGVDAETGATLAAGDAEFGTLFGSEARFLTPVVGVRYVHVDRDGFTEDGGAAALDVDNSTLKELRARVGMRAGHWIDVAGMVPMTATFEAFYSRDVSAGSIGDYRAQFDAAPAGSFEARGTDFGRDRVTLGPGLAIGGGPIRLASQYRVGLTETSVLHSGDVRVELCY</sequence>
<evidence type="ECO:0000259" key="1">
    <source>
        <dbReference type="PROSITE" id="PS51208"/>
    </source>
</evidence>
<dbReference type="InterPro" id="IPR005546">
    <property type="entry name" value="Autotransporte_beta"/>
</dbReference>
<dbReference type="SUPFAM" id="SSF103515">
    <property type="entry name" value="Autotransporter"/>
    <property type="match status" value="1"/>
</dbReference>
<dbReference type="Gene3D" id="2.40.128.130">
    <property type="entry name" value="Autotransporter beta-domain"/>
    <property type="match status" value="1"/>
</dbReference>
<dbReference type="EMBL" id="WTPX01000150">
    <property type="protein sequence ID" value="NNJ27412.1"/>
    <property type="molecule type" value="Genomic_DNA"/>
</dbReference>
<gene>
    <name evidence="2" type="ORF">LzC2_35140</name>
</gene>
<dbReference type="Pfam" id="PF03797">
    <property type="entry name" value="Autotransporter"/>
    <property type="match status" value="1"/>
</dbReference>
<protein>
    <recommendedName>
        <fullName evidence="1">Autotransporter domain-containing protein</fullName>
    </recommendedName>
</protein>
<name>A0ABX1VHV1_9PLAN</name>
<keyword evidence="3" id="KW-1185">Reference proteome</keyword>
<dbReference type="Proteomes" id="UP000609651">
    <property type="component" value="Unassembled WGS sequence"/>
</dbReference>
<dbReference type="SMART" id="SM00869">
    <property type="entry name" value="Autotransporter"/>
    <property type="match status" value="1"/>
</dbReference>